<dbReference type="InterPro" id="IPR015927">
    <property type="entry name" value="Peptidase_S24_S26A/B/C"/>
</dbReference>
<dbReference type="Gene3D" id="1.10.260.40">
    <property type="entry name" value="lambda repressor-like DNA-binding domains"/>
    <property type="match status" value="1"/>
</dbReference>
<keyword evidence="6" id="KW-1185">Reference proteome</keyword>
<dbReference type="InterPro" id="IPR010982">
    <property type="entry name" value="Lambda_DNA-bd_dom_sf"/>
</dbReference>
<dbReference type="SMART" id="SM00530">
    <property type="entry name" value="HTH_XRE"/>
    <property type="match status" value="1"/>
</dbReference>
<reference evidence="5 6" key="1">
    <citation type="submission" date="2017-06" db="EMBL/GenBank/DDBJ databases">
        <authorList>
            <person name="Kim H.J."/>
            <person name="Triplett B.A."/>
        </authorList>
    </citation>
    <scope>NUCLEOTIDE SEQUENCE [LARGE SCALE GENOMIC DNA]</scope>
    <source>
        <strain evidence="5 6">DSM 13116</strain>
    </source>
</reference>
<proteinExistence type="predicted"/>
<sequence>MPSEFSSDKDNATRTPTSFGERVRLCRDLAGIGQQALASKVGVSLTTIQNYEGGQYPKGEIAVSLAGALGCTLDWLLAGRGQVFDPTRTTIEELTCESPCDAPLSRVRATAPLTPVIEATSPQFIECMDCQLTMVPMVEARLSAGTGSFETGESVERRYAFRSDWINTKGQPSSMVLMRVAGDSMEPHIFNNDTVLIDQSQTKPRAGSLFAVGVEDVVYIKMVDTLPGKIVLKSYNEAYAPLEIDTRGDLADGIRIIGRAVWIGRELY</sequence>
<dbReference type="SUPFAM" id="SSF47413">
    <property type="entry name" value="lambda repressor-like DNA-binding domains"/>
    <property type="match status" value="1"/>
</dbReference>
<keyword evidence="3" id="KW-0804">Transcription</keyword>
<evidence type="ECO:0000256" key="2">
    <source>
        <dbReference type="ARBA" id="ARBA00023125"/>
    </source>
</evidence>
<keyword evidence="2" id="KW-0238">DNA-binding</keyword>
<gene>
    <name evidence="5" type="ORF">SAMN04488503_2035</name>
</gene>
<evidence type="ECO:0000313" key="6">
    <source>
        <dbReference type="Proteomes" id="UP000198324"/>
    </source>
</evidence>
<dbReference type="SUPFAM" id="SSF51306">
    <property type="entry name" value="LexA/Signal peptidase"/>
    <property type="match status" value="1"/>
</dbReference>
<dbReference type="RefSeq" id="WP_089274267.1">
    <property type="nucleotide sequence ID" value="NZ_FZOC01000004.1"/>
</dbReference>
<dbReference type="GO" id="GO:0003677">
    <property type="term" value="F:DNA binding"/>
    <property type="evidence" value="ECO:0007669"/>
    <property type="project" value="UniProtKB-KW"/>
</dbReference>
<evidence type="ECO:0000256" key="3">
    <source>
        <dbReference type="ARBA" id="ARBA00023163"/>
    </source>
</evidence>
<feature type="domain" description="HTH cro/C1-type" evidence="4">
    <location>
        <begin position="23"/>
        <end position="76"/>
    </location>
</feature>
<dbReference type="CDD" id="cd06529">
    <property type="entry name" value="S24_LexA-like"/>
    <property type="match status" value="1"/>
</dbReference>
<dbReference type="PANTHER" id="PTHR40661:SF3">
    <property type="entry name" value="FELS-1 PROPHAGE TRANSCRIPTIONAL REGULATOR"/>
    <property type="match status" value="1"/>
</dbReference>
<dbReference type="InterPro" id="IPR036286">
    <property type="entry name" value="LexA/Signal_pep-like_sf"/>
</dbReference>
<evidence type="ECO:0000256" key="1">
    <source>
        <dbReference type="ARBA" id="ARBA00023015"/>
    </source>
</evidence>
<dbReference type="Gene3D" id="2.10.109.10">
    <property type="entry name" value="Umud Fragment, subunit A"/>
    <property type="match status" value="1"/>
</dbReference>
<dbReference type="InterPro" id="IPR001387">
    <property type="entry name" value="Cro/C1-type_HTH"/>
</dbReference>
<dbReference type="PANTHER" id="PTHR40661">
    <property type="match status" value="1"/>
</dbReference>
<accession>A0A239AKI5</accession>
<dbReference type="EMBL" id="FZOC01000004">
    <property type="protein sequence ID" value="SNR95852.1"/>
    <property type="molecule type" value="Genomic_DNA"/>
</dbReference>
<dbReference type="Proteomes" id="UP000198324">
    <property type="component" value="Unassembled WGS sequence"/>
</dbReference>
<keyword evidence="1" id="KW-0805">Transcription regulation</keyword>
<protein>
    <submittedName>
        <fullName evidence="5">Phage repressor protein C, contains Cro/C1-type HTH and peptisase s24 domains</fullName>
    </submittedName>
</protein>
<evidence type="ECO:0000259" key="4">
    <source>
        <dbReference type="PROSITE" id="PS50943"/>
    </source>
</evidence>
<evidence type="ECO:0000313" key="5">
    <source>
        <dbReference type="EMBL" id="SNR95852.1"/>
    </source>
</evidence>
<organism evidence="5 6">
    <name type="scientific">Humidesulfovibrio mexicanus</name>
    <dbReference type="NCBI Taxonomy" id="147047"/>
    <lineage>
        <taxon>Bacteria</taxon>
        <taxon>Pseudomonadati</taxon>
        <taxon>Thermodesulfobacteriota</taxon>
        <taxon>Desulfovibrionia</taxon>
        <taxon>Desulfovibrionales</taxon>
        <taxon>Desulfovibrionaceae</taxon>
        <taxon>Humidesulfovibrio</taxon>
    </lineage>
</organism>
<dbReference type="Pfam" id="PF00717">
    <property type="entry name" value="Peptidase_S24"/>
    <property type="match status" value="1"/>
</dbReference>
<dbReference type="CDD" id="cd00093">
    <property type="entry name" value="HTH_XRE"/>
    <property type="match status" value="1"/>
</dbReference>
<dbReference type="AlphaFoldDB" id="A0A239AKI5"/>
<dbReference type="PROSITE" id="PS50943">
    <property type="entry name" value="HTH_CROC1"/>
    <property type="match status" value="1"/>
</dbReference>
<dbReference type="Pfam" id="PF01381">
    <property type="entry name" value="HTH_3"/>
    <property type="match status" value="1"/>
</dbReference>
<dbReference type="InterPro" id="IPR039418">
    <property type="entry name" value="LexA-like"/>
</dbReference>
<name>A0A239AKI5_9BACT</name>
<dbReference type="OrthoDB" id="5363392at2"/>